<keyword evidence="2" id="KW-1185">Reference proteome</keyword>
<dbReference type="AlphaFoldDB" id="A0A8X6YQZ6"/>
<sequence length="116" mass="13069">MLSKNIEYYTASAVHVTPILHSFPSPPVTNTHCGEFLWHSLRFCTCFPSIVPEAVNLFSPSSKDRPPLNEPSHLSCRQCMYLKIEPGGYPFLVLPQAFDHKRGAGYNFGLSAFPRR</sequence>
<comment type="caution">
    <text evidence="1">The sequence shown here is derived from an EMBL/GenBank/DDBJ whole genome shotgun (WGS) entry which is preliminary data.</text>
</comment>
<evidence type="ECO:0000313" key="2">
    <source>
        <dbReference type="Proteomes" id="UP000886998"/>
    </source>
</evidence>
<proteinExistence type="predicted"/>
<dbReference type="EMBL" id="BMAV01021793">
    <property type="protein sequence ID" value="GFY76164.1"/>
    <property type="molecule type" value="Genomic_DNA"/>
</dbReference>
<protein>
    <submittedName>
        <fullName evidence="1">Uncharacterized protein</fullName>
    </submittedName>
</protein>
<gene>
    <name evidence="1" type="ORF">TNIN_498481</name>
</gene>
<organism evidence="1 2">
    <name type="scientific">Trichonephila inaurata madagascariensis</name>
    <dbReference type="NCBI Taxonomy" id="2747483"/>
    <lineage>
        <taxon>Eukaryota</taxon>
        <taxon>Metazoa</taxon>
        <taxon>Ecdysozoa</taxon>
        <taxon>Arthropoda</taxon>
        <taxon>Chelicerata</taxon>
        <taxon>Arachnida</taxon>
        <taxon>Araneae</taxon>
        <taxon>Araneomorphae</taxon>
        <taxon>Entelegynae</taxon>
        <taxon>Araneoidea</taxon>
        <taxon>Nephilidae</taxon>
        <taxon>Trichonephila</taxon>
        <taxon>Trichonephila inaurata</taxon>
    </lineage>
</organism>
<evidence type="ECO:0000313" key="1">
    <source>
        <dbReference type="EMBL" id="GFY76164.1"/>
    </source>
</evidence>
<dbReference type="Proteomes" id="UP000886998">
    <property type="component" value="Unassembled WGS sequence"/>
</dbReference>
<name>A0A8X6YQZ6_9ARAC</name>
<accession>A0A8X6YQZ6</accession>
<reference evidence="1" key="1">
    <citation type="submission" date="2020-08" db="EMBL/GenBank/DDBJ databases">
        <title>Multicomponent nature underlies the extraordinary mechanical properties of spider dragline silk.</title>
        <authorList>
            <person name="Kono N."/>
            <person name="Nakamura H."/>
            <person name="Mori M."/>
            <person name="Yoshida Y."/>
            <person name="Ohtoshi R."/>
            <person name="Malay A.D."/>
            <person name="Moran D.A.P."/>
            <person name="Tomita M."/>
            <person name="Numata K."/>
            <person name="Arakawa K."/>
        </authorList>
    </citation>
    <scope>NUCLEOTIDE SEQUENCE</scope>
</reference>